<dbReference type="EMBL" id="JACOPH010000001">
    <property type="protein sequence ID" value="MBC5712825.1"/>
    <property type="molecule type" value="Genomic_DNA"/>
</dbReference>
<keyword evidence="1" id="KW-1133">Transmembrane helix</keyword>
<keyword evidence="3" id="KW-1185">Reference proteome</keyword>
<sequence>MNLSSTLDYVIAISGFLIIITSFAWNIYDVFLRKSIHHLAEIRHEEHIAQSSDSAIR</sequence>
<keyword evidence="1" id="KW-0472">Membrane</keyword>
<feature type="transmembrane region" description="Helical" evidence="1">
    <location>
        <begin position="6"/>
        <end position="28"/>
    </location>
</feature>
<gene>
    <name evidence="2" type="ORF">H8S17_01140</name>
</gene>
<evidence type="ECO:0000256" key="1">
    <source>
        <dbReference type="SAM" id="Phobius"/>
    </source>
</evidence>
<dbReference type="AlphaFoldDB" id="A0A923RSJ5"/>
<organism evidence="2 3">
    <name type="scientific">Roseburia zhanii</name>
    <dbReference type="NCBI Taxonomy" id="2763064"/>
    <lineage>
        <taxon>Bacteria</taxon>
        <taxon>Bacillati</taxon>
        <taxon>Bacillota</taxon>
        <taxon>Clostridia</taxon>
        <taxon>Lachnospirales</taxon>
        <taxon>Lachnospiraceae</taxon>
        <taxon>Roseburia</taxon>
    </lineage>
</organism>
<dbReference type="RefSeq" id="WP_186865873.1">
    <property type="nucleotide sequence ID" value="NZ_JACOPH010000001.1"/>
</dbReference>
<reference evidence="2" key="1">
    <citation type="submission" date="2020-08" db="EMBL/GenBank/DDBJ databases">
        <title>Genome public.</title>
        <authorList>
            <person name="Liu C."/>
            <person name="Sun Q."/>
        </authorList>
    </citation>
    <scope>NUCLEOTIDE SEQUENCE</scope>
    <source>
        <strain evidence="2">BX1005</strain>
    </source>
</reference>
<name>A0A923RSJ5_9FIRM</name>
<dbReference type="Proteomes" id="UP000606720">
    <property type="component" value="Unassembled WGS sequence"/>
</dbReference>
<comment type="caution">
    <text evidence="2">The sequence shown here is derived from an EMBL/GenBank/DDBJ whole genome shotgun (WGS) entry which is preliminary data.</text>
</comment>
<protein>
    <submittedName>
        <fullName evidence="2">Uncharacterized protein</fullName>
    </submittedName>
</protein>
<evidence type="ECO:0000313" key="3">
    <source>
        <dbReference type="Proteomes" id="UP000606720"/>
    </source>
</evidence>
<accession>A0A923RSJ5</accession>
<evidence type="ECO:0000313" key="2">
    <source>
        <dbReference type="EMBL" id="MBC5712825.1"/>
    </source>
</evidence>
<proteinExistence type="predicted"/>
<keyword evidence="1" id="KW-0812">Transmembrane</keyword>